<organism evidence="2 3">
    <name type="scientific">Roseivirga misakiensis</name>
    <dbReference type="NCBI Taxonomy" id="1563681"/>
    <lineage>
        <taxon>Bacteria</taxon>
        <taxon>Pseudomonadati</taxon>
        <taxon>Bacteroidota</taxon>
        <taxon>Cytophagia</taxon>
        <taxon>Cytophagales</taxon>
        <taxon>Roseivirgaceae</taxon>
        <taxon>Roseivirga</taxon>
    </lineage>
</organism>
<dbReference type="Pfam" id="PF14129">
    <property type="entry name" value="DUF4296"/>
    <property type="match status" value="1"/>
</dbReference>
<dbReference type="PROSITE" id="PS51257">
    <property type="entry name" value="PROKAR_LIPOPROTEIN"/>
    <property type="match status" value="1"/>
</dbReference>
<keyword evidence="3" id="KW-1185">Reference proteome</keyword>
<dbReference type="RefSeq" id="WP_069835143.1">
    <property type="nucleotide sequence ID" value="NZ_MDGQ01000005.1"/>
</dbReference>
<feature type="domain" description="DUF4296" evidence="1">
    <location>
        <begin position="23"/>
        <end position="107"/>
    </location>
</feature>
<evidence type="ECO:0000313" key="3">
    <source>
        <dbReference type="Proteomes" id="UP000095552"/>
    </source>
</evidence>
<dbReference type="AlphaFoldDB" id="A0A1E5SKP9"/>
<proteinExistence type="predicted"/>
<evidence type="ECO:0000313" key="2">
    <source>
        <dbReference type="EMBL" id="OEJ99681.1"/>
    </source>
</evidence>
<sequence>MKKVFLYVVVIIVFSCGKKEEGPADILSQEQMVSLLIDIREAEGKVATVTISKDSANIVYKELERRIFEKQQVDSALYQKSYDYYLLHTKKFIEITNVVIDSLKMRQQYLTSGRRSSK</sequence>
<reference evidence="2 3" key="1">
    <citation type="submission" date="2016-08" db="EMBL/GenBank/DDBJ databases">
        <title>Draft genome of Fabibacter sp. strain SK-8.</title>
        <authorList>
            <person name="Wong S.-K."/>
            <person name="Hamasaki K."/>
            <person name="Yoshizawa S."/>
        </authorList>
    </citation>
    <scope>NUCLEOTIDE SEQUENCE [LARGE SCALE GENOMIC DNA]</scope>
    <source>
        <strain evidence="2 3">SK-8</strain>
    </source>
</reference>
<dbReference type="OrthoDB" id="981921at2"/>
<accession>A0A1E5SKP9</accession>
<gene>
    <name evidence="2" type="ORF">BFP71_08920</name>
</gene>
<dbReference type="InterPro" id="IPR025381">
    <property type="entry name" value="DUF4296"/>
</dbReference>
<dbReference type="Proteomes" id="UP000095552">
    <property type="component" value="Unassembled WGS sequence"/>
</dbReference>
<dbReference type="STRING" id="1563681.BFP71_08920"/>
<name>A0A1E5SKP9_9BACT</name>
<evidence type="ECO:0000259" key="1">
    <source>
        <dbReference type="Pfam" id="PF14129"/>
    </source>
</evidence>
<dbReference type="EMBL" id="MDGQ01000005">
    <property type="protein sequence ID" value="OEJ99681.1"/>
    <property type="molecule type" value="Genomic_DNA"/>
</dbReference>
<protein>
    <recommendedName>
        <fullName evidence="1">DUF4296 domain-containing protein</fullName>
    </recommendedName>
</protein>
<comment type="caution">
    <text evidence="2">The sequence shown here is derived from an EMBL/GenBank/DDBJ whole genome shotgun (WGS) entry which is preliminary data.</text>
</comment>